<dbReference type="InterPro" id="IPR043971">
    <property type="entry name" value="FUZ/MON1/HPS1_longin_2"/>
</dbReference>
<keyword evidence="6" id="KW-1185">Reference proteome</keyword>
<comment type="function">
    <text evidence="1">Plays an important role in membrane trafficking through the secretory apparatus.</text>
</comment>
<feature type="domain" description="FUZ/MON1/HPS1 first Longin" evidence="3">
    <location>
        <begin position="278"/>
        <end position="399"/>
    </location>
</feature>
<feature type="region of interest" description="Disordered" evidence="2">
    <location>
        <begin position="119"/>
        <end position="142"/>
    </location>
</feature>
<comment type="similarity">
    <text evidence="1">Belongs to the MON1/SAND family.</text>
</comment>
<feature type="region of interest" description="Disordered" evidence="2">
    <location>
        <begin position="200"/>
        <end position="227"/>
    </location>
</feature>
<feature type="region of interest" description="Disordered" evidence="2">
    <location>
        <begin position="61"/>
        <end position="105"/>
    </location>
</feature>
<dbReference type="InterPro" id="IPR004353">
    <property type="entry name" value="Mon1"/>
</dbReference>
<evidence type="ECO:0000259" key="3">
    <source>
        <dbReference type="Pfam" id="PF19036"/>
    </source>
</evidence>
<gene>
    <name evidence="5" type="ORF">OSTQU699_LOCUS1220</name>
</gene>
<evidence type="ECO:0000259" key="4">
    <source>
        <dbReference type="Pfam" id="PF19037"/>
    </source>
</evidence>
<feature type="compositionally biased region" description="Low complexity" evidence="2">
    <location>
        <begin position="200"/>
        <end position="212"/>
    </location>
</feature>
<dbReference type="PANTHER" id="PTHR13027">
    <property type="entry name" value="SAND PROTEIN-RELATED"/>
    <property type="match status" value="1"/>
</dbReference>
<reference evidence="5" key="1">
    <citation type="submission" date="2020-12" db="EMBL/GenBank/DDBJ databases">
        <authorList>
            <person name="Iha C."/>
        </authorList>
    </citation>
    <scope>NUCLEOTIDE SEQUENCE</scope>
</reference>
<evidence type="ECO:0000313" key="6">
    <source>
        <dbReference type="Proteomes" id="UP000708148"/>
    </source>
</evidence>
<evidence type="ECO:0000256" key="2">
    <source>
        <dbReference type="SAM" id="MobiDB-lite"/>
    </source>
</evidence>
<proteinExistence type="inferred from homology"/>
<dbReference type="PRINTS" id="PR01546">
    <property type="entry name" value="YEAST73DUF"/>
</dbReference>
<organism evidence="5 6">
    <name type="scientific">Ostreobium quekettii</name>
    <dbReference type="NCBI Taxonomy" id="121088"/>
    <lineage>
        <taxon>Eukaryota</taxon>
        <taxon>Viridiplantae</taxon>
        <taxon>Chlorophyta</taxon>
        <taxon>core chlorophytes</taxon>
        <taxon>Ulvophyceae</taxon>
        <taxon>TCBD clade</taxon>
        <taxon>Bryopsidales</taxon>
        <taxon>Ostreobineae</taxon>
        <taxon>Ostreobiaceae</taxon>
        <taxon>Ostreobium</taxon>
    </lineage>
</organism>
<dbReference type="EMBL" id="CAJHUC010000396">
    <property type="protein sequence ID" value="CAD7695859.1"/>
    <property type="molecule type" value="Genomic_DNA"/>
</dbReference>
<comment type="caution">
    <text evidence="5">The sequence shown here is derived from an EMBL/GenBank/DDBJ whole genome shotgun (WGS) entry which is preliminary data.</text>
</comment>
<protein>
    <recommendedName>
        <fullName evidence="1">Vacuolar fusion protein MON1 homolog</fullName>
    </recommendedName>
</protein>
<feature type="domain" description="FUZ/MON1/HPS1 second Longin" evidence="4">
    <location>
        <begin position="443"/>
        <end position="530"/>
    </location>
</feature>
<evidence type="ECO:0000313" key="5">
    <source>
        <dbReference type="EMBL" id="CAD7695859.1"/>
    </source>
</evidence>
<dbReference type="AlphaFoldDB" id="A0A8S1IMD3"/>
<dbReference type="OrthoDB" id="566803at2759"/>
<dbReference type="GO" id="GO:0016192">
    <property type="term" value="P:vesicle-mediated transport"/>
    <property type="evidence" value="ECO:0007669"/>
    <property type="project" value="InterPro"/>
</dbReference>
<dbReference type="GO" id="GO:0006623">
    <property type="term" value="P:protein targeting to vacuole"/>
    <property type="evidence" value="ECO:0007669"/>
    <property type="project" value="UniProtKB-UniRule"/>
</dbReference>
<feature type="compositionally biased region" description="Basic and acidic residues" evidence="2">
    <location>
        <begin position="80"/>
        <end position="90"/>
    </location>
</feature>
<dbReference type="Proteomes" id="UP000708148">
    <property type="component" value="Unassembled WGS sequence"/>
</dbReference>
<name>A0A8S1IMD3_9CHLO</name>
<sequence>MMFVPVTLATVTDCCCVAPASESFSSPLLANQESRIMGSIDKESDNFVDALDVPLSDAVGPQAGYTDDGMSPRDSNCSYDKGDGTEKGKNEIQYSTPGGSPLLDRSPDLPVSTGYCTPCGSPPNSRAPPGDAFHSSKAPGRSLINIGKQGCENQNSGSVPNSEIAPADSGSGVVASLASMDLGSLMPIRFAKADVTDDSYLSTPASSTSSHSGYPRQRRSSSSARFSEDLRFEEARAQEIRANALGRSLSEIATEVLKGGEGKGLSPLEDETWRKRGKHFFIFSNAGKPIYSRYGDEGKLAGLMAIMQAMLAVVQGRGDCAKTLQAGRCQIVFLLKGPIVLVGLSRVGESPSWVSKQLELIFFQILSLATGALLRVLERNPGSDVRNLVKGSQGMLESLIKGFSSNPSYLLEAFCPVRMMAELRSTAADTLDMAVKHCGAKCGILLASGQLVALAQDKNAPLHVQDLILLVNFVVSNSQYRERGGAEFSTPICMPHLHMTAFLHAYVYCMDPEAGVVVILLMTRQDTFHLGSAARVGMEKVLRDAGVLRVLRGMPGGRPGGQVQIDELPLVAGGGQASVSPLLYFVFRTKSRTCPQFVSSKPGTLLQDTSNFKHMLRSLSCVHSAMFEGRTSPSLPVHQNHWRLDDHYAIYAQVDQDWDCYLVCDALADKDVAVRICKELSKYLLAEQMRAELFINS</sequence>
<evidence type="ECO:0000256" key="1">
    <source>
        <dbReference type="RuleBase" id="RU367048"/>
    </source>
</evidence>
<dbReference type="Pfam" id="PF19037">
    <property type="entry name" value="Fuz_longin_2"/>
    <property type="match status" value="1"/>
</dbReference>
<dbReference type="PANTHER" id="PTHR13027:SF7">
    <property type="entry name" value="VACUOLAR FUSION PROTEIN MON1 HOMOLOG"/>
    <property type="match status" value="1"/>
</dbReference>
<dbReference type="InterPro" id="IPR043972">
    <property type="entry name" value="FUZ/MON1/HPS1_longin_1"/>
</dbReference>
<dbReference type="Pfam" id="PF19036">
    <property type="entry name" value="Fuz_longin_1"/>
    <property type="match status" value="1"/>
</dbReference>
<accession>A0A8S1IMD3</accession>